<feature type="compositionally biased region" description="Basic and acidic residues" evidence="1">
    <location>
        <begin position="391"/>
        <end position="403"/>
    </location>
</feature>
<sequence>MRAQHRSPGNGYRSSSMGIGVAASRISPEGSVVRGHGGFYGGSEFRNVSRGFGRGRGHPKSFQQPPQPPSRKGDIFMEAGRLAAEYLVSQGLLPQSALSVVKWQNGSLKRQLGEFQEFMPQEGDHLHLPPEGRTSALARLSNVASDVGSGSGRRKFLDDFNPKGRRRAASFRSYSSDYGRDYKRSSSWSDRPRSSADVEGDDHAASGQYHEEDQLGKDASDGLQISCPSELAPTSEDAGDMESELDKYQFQDDDINSKASSSSVGKDIQHEIDGEFTGSSDDLKNMNAGIVEVDDGNSSDETDKQSAKQEGSIQDNVLEVNPSDHYSTNLLTLCKFAKVPTRTRSSLTHRSSKVDPVPKTVEGKTADIQPQRTSEILVEDASVHTSLGDARSNKVHDSNRLESEVSEPQFVQSAENVVELDSADDIEQGKFTSQSFLDRVSVRDNGEESSQELPGFPSCSSVVKARGEKRALEESAMREEAKRPREVWISSQATKADDYLHLSNSSEKKESSQEGKALPGESMIMAADPESRENDSQFPKAGGLPFVGYAQEKQLFPSSFKICDLNLMGTSETNENQDSDPINIYHSLSRIRKEATPIDVDLSMSNAKMSSEYTRHVIDAKEIEVIDLENDSAQEDKTFHNAERKTETVYSGLEGFPNNAQNPNDISVVQDGYGLMISELLAGDFPNCPSVPGHIISMHNEMGLPAGEGSLADDDSIYMSLEEIPLSMPDI</sequence>
<feature type="region of interest" description="Disordered" evidence="1">
    <location>
        <begin position="177"/>
        <end position="315"/>
    </location>
</feature>
<dbReference type="EMBL" id="RXIC02000022">
    <property type="protein sequence ID" value="KAB1214984.1"/>
    <property type="molecule type" value="Genomic_DNA"/>
</dbReference>
<name>A0A6A1VQ31_9ROSI</name>
<feature type="region of interest" description="Disordered" evidence="1">
    <location>
        <begin position="346"/>
        <end position="366"/>
    </location>
</feature>
<evidence type="ECO:0000256" key="1">
    <source>
        <dbReference type="SAM" id="MobiDB-lite"/>
    </source>
</evidence>
<dbReference type="OrthoDB" id="765741at2759"/>
<dbReference type="Proteomes" id="UP000516437">
    <property type="component" value="Chromosome 4"/>
</dbReference>
<feature type="region of interest" description="Disordered" evidence="1">
    <location>
        <begin position="48"/>
        <end position="76"/>
    </location>
</feature>
<feature type="region of interest" description="Disordered" evidence="1">
    <location>
        <begin position="384"/>
        <end position="406"/>
    </location>
</feature>
<gene>
    <name evidence="2" type="ORF">CJ030_MR4G015939</name>
</gene>
<organism evidence="2 3">
    <name type="scientific">Morella rubra</name>
    <name type="common">Chinese bayberry</name>
    <dbReference type="NCBI Taxonomy" id="262757"/>
    <lineage>
        <taxon>Eukaryota</taxon>
        <taxon>Viridiplantae</taxon>
        <taxon>Streptophyta</taxon>
        <taxon>Embryophyta</taxon>
        <taxon>Tracheophyta</taxon>
        <taxon>Spermatophyta</taxon>
        <taxon>Magnoliopsida</taxon>
        <taxon>eudicotyledons</taxon>
        <taxon>Gunneridae</taxon>
        <taxon>Pentapetalae</taxon>
        <taxon>rosids</taxon>
        <taxon>fabids</taxon>
        <taxon>Fagales</taxon>
        <taxon>Myricaceae</taxon>
        <taxon>Morella</taxon>
    </lineage>
</organism>
<proteinExistence type="predicted"/>
<dbReference type="PANTHER" id="PTHR36056">
    <property type="entry name" value="PROTEIN, PUTATIVE-RELATED"/>
    <property type="match status" value="1"/>
</dbReference>
<evidence type="ECO:0000313" key="2">
    <source>
        <dbReference type="EMBL" id="KAB1214984.1"/>
    </source>
</evidence>
<comment type="caution">
    <text evidence="2">The sequence shown here is derived from an EMBL/GenBank/DDBJ whole genome shotgun (WGS) entry which is preliminary data.</text>
</comment>
<reference evidence="2 3" key="1">
    <citation type="journal article" date="2019" name="Plant Biotechnol. J.">
        <title>The red bayberry genome and genetic basis of sex determination.</title>
        <authorList>
            <person name="Jia H.M."/>
            <person name="Jia H.J."/>
            <person name="Cai Q.L."/>
            <person name="Wang Y."/>
            <person name="Zhao H.B."/>
            <person name="Yang W.F."/>
            <person name="Wang G.Y."/>
            <person name="Li Y.H."/>
            <person name="Zhan D.L."/>
            <person name="Shen Y.T."/>
            <person name="Niu Q.F."/>
            <person name="Chang L."/>
            <person name="Qiu J."/>
            <person name="Zhao L."/>
            <person name="Xie H.B."/>
            <person name="Fu W.Y."/>
            <person name="Jin J."/>
            <person name="Li X.W."/>
            <person name="Jiao Y."/>
            <person name="Zhou C.C."/>
            <person name="Tu T."/>
            <person name="Chai C.Y."/>
            <person name="Gao J.L."/>
            <person name="Fan L.J."/>
            <person name="van de Weg E."/>
            <person name="Wang J.Y."/>
            <person name="Gao Z.S."/>
        </authorList>
    </citation>
    <scope>NUCLEOTIDE SEQUENCE [LARGE SCALE GENOMIC DNA]</scope>
    <source>
        <tissue evidence="2">Leaves</tissue>
    </source>
</reference>
<accession>A0A6A1VQ31</accession>
<feature type="region of interest" description="Disordered" evidence="1">
    <location>
        <begin position="443"/>
        <end position="463"/>
    </location>
</feature>
<evidence type="ECO:0000313" key="3">
    <source>
        <dbReference type="Proteomes" id="UP000516437"/>
    </source>
</evidence>
<dbReference type="InterPro" id="IPR040276">
    <property type="entry name" value="At4g26450-like"/>
</dbReference>
<protein>
    <submittedName>
        <fullName evidence="2">Uncharacterized protein</fullName>
    </submittedName>
</protein>
<keyword evidence="3" id="KW-1185">Reference proteome</keyword>
<dbReference type="AlphaFoldDB" id="A0A6A1VQ31"/>
<feature type="compositionally biased region" description="Basic and acidic residues" evidence="1">
    <location>
        <begin position="499"/>
        <end position="513"/>
    </location>
</feature>
<dbReference type="PANTHER" id="PTHR36056:SF1">
    <property type="entry name" value="PROTEIN, PUTATIVE-RELATED"/>
    <property type="match status" value="1"/>
</dbReference>
<feature type="compositionally biased region" description="Basic and acidic residues" evidence="1">
    <location>
        <begin position="178"/>
        <end position="220"/>
    </location>
</feature>
<feature type="region of interest" description="Disordered" evidence="1">
    <location>
        <begin position="499"/>
        <end position="521"/>
    </location>
</feature>